<evidence type="ECO:0000313" key="8">
    <source>
        <dbReference type="Proteomes" id="UP000625711"/>
    </source>
</evidence>
<dbReference type="PANTHER" id="PTHR11552">
    <property type="entry name" value="GLUCOSE-METHANOL-CHOLINE GMC OXIDOREDUCTASE"/>
    <property type="match status" value="1"/>
</dbReference>
<accession>A0A834I408</accession>
<dbReference type="GO" id="GO:0016614">
    <property type="term" value="F:oxidoreductase activity, acting on CH-OH group of donors"/>
    <property type="evidence" value="ECO:0007669"/>
    <property type="project" value="InterPro"/>
</dbReference>
<dbReference type="SUPFAM" id="SSF51905">
    <property type="entry name" value="FAD/NAD(P)-binding domain"/>
    <property type="match status" value="1"/>
</dbReference>
<feature type="binding site" evidence="3">
    <location>
        <position position="145"/>
    </location>
    <ligand>
        <name>FAD</name>
        <dbReference type="ChEBI" id="CHEBI:57692"/>
    </ligand>
</feature>
<dbReference type="Gene3D" id="3.30.560.10">
    <property type="entry name" value="Glucose Oxidase, domain 3"/>
    <property type="match status" value="1"/>
</dbReference>
<organism evidence="7 8">
    <name type="scientific">Rhynchophorus ferrugineus</name>
    <name type="common">Red palm weevil</name>
    <name type="synonym">Curculio ferrugineus</name>
    <dbReference type="NCBI Taxonomy" id="354439"/>
    <lineage>
        <taxon>Eukaryota</taxon>
        <taxon>Metazoa</taxon>
        <taxon>Ecdysozoa</taxon>
        <taxon>Arthropoda</taxon>
        <taxon>Hexapoda</taxon>
        <taxon>Insecta</taxon>
        <taxon>Pterygota</taxon>
        <taxon>Neoptera</taxon>
        <taxon>Endopterygota</taxon>
        <taxon>Coleoptera</taxon>
        <taxon>Polyphaga</taxon>
        <taxon>Cucujiformia</taxon>
        <taxon>Curculionidae</taxon>
        <taxon>Dryophthorinae</taxon>
        <taxon>Rhynchophorus</taxon>
    </lineage>
</organism>
<comment type="caution">
    <text evidence="7">The sequence shown here is derived from an EMBL/GenBank/DDBJ whole genome shotgun (WGS) entry which is preliminary data.</text>
</comment>
<feature type="active site" description="Proton acceptor" evidence="2">
    <location>
        <position position="602"/>
    </location>
</feature>
<dbReference type="EMBL" id="JAACXV010013847">
    <property type="protein sequence ID" value="KAF7272122.1"/>
    <property type="molecule type" value="Genomic_DNA"/>
</dbReference>
<dbReference type="Gene3D" id="3.50.50.60">
    <property type="entry name" value="FAD/NAD(P)-binding domain"/>
    <property type="match status" value="1"/>
</dbReference>
<evidence type="ECO:0000313" key="7">
    <source>
        <dbReference type="EMBL" id="KAF7272122.1"/>
    </source>
</evidence>
<dbReference type="Pfam" id="PF00732">
    <property type="entry name" value="GMC_oxred_N"/>
    <property type="match status" value="1"/>
</dbReference>
<dbReference type="Proteomes" id="UP000625711">
    <property type="component" value="Unassembled WGS sequence"/>
</dbReference>
<dbReference type="SUPFAM" id="SSF54373">
    <property type="entry name" value="FAD-linked reductases, C-terminal domain"/>
    <property type="match status" value="1"/>
</dbReference>
<evidence type="ECO:0000256" key="1">
    <source>
        <dbReference type="ARBA" id="ARBA00010790"/>
    </source>
</evidence>
<keyword evidence="3 4" id="KW-0274">FAD</keyword>
<dbReference type="PIRSF" id="PIRSF000137">
    <property type="entry name" value="Alcohol_oxidase"/>
    <property type="match status" value="1"/>
</dbReference>
<evidence type="ECO:0000256" key="2">
    <source>
        <dbReference type="PIRSR" id="PIRSR000137-1"/>
    </source>
</evidence>
<proteinExistence type="inferred from homology"/>
<dbReference type="AlphaFoldDB" id="A0A834I408"/>
<reference evidence="7" key="1">
    <citation type="submission" date="2020-08" db="EMBL/GenBank/DDBJ databases">
        <title>Genome sequencing and assembly of the red palm weevil Rhynchophorus ferrugineus.</title>
        <authorList>
            <person name="Dias G.B."/>
            <person name="Bergman C.M."/>
            <person name="Manee M."/>
        </authorList>
    </citation>
    <scope>NUCLEOTIDE SEQUENCE</scope>
    <source>
        <strain evidence="7">AA-2017</strain>
        <tissue evidence="7">Whole larva</tissue>
    </source>
</reference>
<feature type="domain" description="Glucose-methanol-choline oxidoreductase N-terminal" evidence="6">
    <location>
        <begin position="319"/>
        <end position="333"/>
    </location>
</feature>
<protein>
    <recommendedName>
        <fullName evidence="5 6">Glucose-methanol-choline oxidoreductase N-terminal domain-containing protein</fullName>
    </recommendedName>
</protein>
<dbReference type="PANTHER" id="PTHR11552:SF158">
    <property type="entry name" value="GH23626P-RELATED"/>
    <property type="match status" value="1"/>
</dbReference>
<evidence type="ECO:0000256" key="3">
    <source>
        <dbReference type="PIRSR" id="PIRSR000137-2"/>
    </source>
</evidence>
<dbReference type="OrthoDB" id="269227at2759"/>
<dbReference type="PROSITE" id="PS00624">
    <property type="entry name" value="GMC_OXRED_2"/>
    <property type="match status" value="1"/>
</dbReference>
<name>A0A834I408_RHYFE</name>
<evidence type="ECO:0000259" key="5">
    <source>
        <dbReference type="PROSITE" id="PS00623"/>
    </source>
</evidence>
<gene>
    <name evidence="7" type="ORF">GWI33_015086</name>
</gene>
<dbReference type="GO" id="GO:0050660">
    <property type="term" value="F:flavin adenine dinucleotide binding"/>
    <property type="evidence" value="ECO:0007669"/>
    <property type="project" value="InterPro"/>
</dbReference>
<comment type="similarity">
    <text evidence="1 4">Belongs to the GMC oxidoreductase family.</text>
</comment>
<evidence type="ECO:0000259" key="6">
    <source>
        <dbReference type="PROSITE" id="PS00624"/>
    </source>
</evidence>
<dbReference type="PROSITE" id="PS00623">
    <property type="entry name" value="GMC_OXRED_1"/>
    <property type="match status" value="1"/>
</dbReference>
<sequence length="629" mass="70457">MGSHATVRKRSTKMYRPIFILLTIISCTTQQSVLDGLVKLLQDGQAQIETEPSDIPSRLMRKEYDFIVVGAGTAGCVVANRLSENPDWTVLLIEAGRPENYLMDLPLLANYLQFTESNWGYQTEPNGRACLGFDGQRCNWPRGKVIGGSSVLNYMIYTRGNRRDYDHWADLGNEGWSFEDVLPYFKKVENFTVPVPRDDKYHGYDGYLDVNYAPYQTKIASAIVNSSLQYGLPYVDYNGPTQVGVSLLQLSLNDGVRESSSRAYLHPISHRKNLHVTKYSMVKKIVIDPITKETKGVELVKQGVTYYVSARKEVIVSAGAINSPQLLLLSGVGPSKQLKQLGIPVLSNLKVGHNLMDHIAVGGLTFMINEPISLRTDSIITVDNLKNYFNKHTGPLTIPGGCEALVFHDFDHPEDPDGYPNIELLFQGGSIVSDPLLRKDFGITDEIYNAVFKPIEKEHAFMVFPMLLRPKSRGRLTLRSADYREKPYIYPNYFADPKDMETIIKGVRLALNITSQPALQALGAKMHTIPIPQCADKPMGTDAYFECMTRHFTFTIYHQSGTCKMGPATDKKAVVDPRLRVHGIKKLRVIDASVMPEIIAAHTNAPTFMIAEKGCDMIKEDWGYQTNTI</sequence>
<feature type="binding site" evidence="3">
    <location>
        <position position="282"/>
    </location>
    <ligand>
        <name>FAD</name>
        <dbReference type="ChEBI" id="CHEBI:57692"/>
    </ligand>
</feature>
<dbReference type="Pfam" id="PF05199">
    <property type="entry name" value="GMC_oxred_C"/>
    <property type="match status" value="1"/>
</dbReference>
<keyword evidence="8" id="KW-1185">Reference proteome</keyword>
<feature type="active site" description="Proton donor" evidence="2">
    <location>
        <position position="558"/>
    </location>
</feature>
<keyword evidence="4" id="KW-0285">Flavoprotein</keyword>
<comment type="cofactor">
    <cofactor evidence="3">
        <name>FAD</name>
        <dbReference type="ChEBI" id="CHEBI:57692"/>
    </cofactor>
</comment>
<dbReference type="InterPro" id="IPR036188">
    <property type="entry name" value="FAD/NAD-bd_sf"/>
</dbReference>
<feature type="domain" description="Glucose-methanol-choline oxidoreductase N-terminal" evidence="5">
    <location>
        <begin position="143"/>
        <end position="166"/>
    </location>
</feature>
<dbReference type="InterPro" id="IPR000172">
    <property type="entry name" value="GMC_OxRdtase_N"/>
</dbReference>
<evidence type="ECO:0000256" key="4">
    <source>
        <dbReference type="RuleBase" id="RU003968"/>
    </source>
</evidence>
<dbReference type="InterPro" id="IPR012132">
    <property type="entry name" value="GMC_OxRdtase"/>
</dbReference>
<dbReference type="InterPro" id="IPR007867">
    <property type="entry name" value="GMC_OxRtase_C"/>
</dbReference>